<sequence length="306" mass="33140">MATTKFSGVMPPVVVPDTDDRELDLVSFERSINRMIDAGVDGLFFLGSSGEVVFSTDKRRYEVIKEGIRIVDHRVPVFVGIIDTETDRVIEHGRVAQELGVDALVATAPFYALGGMCEVEEHFRILHEELDLPIFAYDIPVCVHTKLPWKLLAKLGAEGVLAGVKDSSGDDVSFRYLVQENEKLGHPLTLLTGHEIVVDGAYLGGADGSVPGLANVDPEGYVRQWKAAQAGDWAAVKAEQDKLNELSHIFDCTDGVQGYGAGVGAFKTALQLMGVFESNQMLRPVKALSGANVEAIRSVLVECGLL</sequence>
<dbReference type="InterPro" id="IPR020625">
    <property type="entry name" value="Schiff_base-form_aldolases_AS"/>
</dbReference>
<dbReference type="GO" id="GO:0005829">
    <property type="term" value="C:cytosol"/>
    <property type="evidence" value="ECO:0007669"/>
    <property type="project" value="TreeGrafter"/>
</dbReference>
<evidence type="ECO:0000256" key="2">
    <source>
        <dbReference type="ARBA" id="ARBA00023270"/>
    </source>
</evidence>
<evidence type="ECO:0000256" key="3">
    <source>
        <dbReference type="PIRNR" id="PIRNR001365"/>
    </source>
</evidence>
<feature type="active site" description="Proton donor/acceptor" evidence="4">
    <location>
        <position position="137"/>
    </location>
</feature>
<accession>A0A414NHC0</accession>
<keyword evidence="2" id="KW-0704">Schiff base</keyword>
<feature type="active site" description="Schiff-base intermediate with substrate" evidence="4">
    <location>
        <position position="165"/>
    </location>
</feature>
<dbReference type="GO" id="GO:0019262">
    <property type="term" value="P:N-acetylneuraminate catabolic process"/>
    <property type="evidence" value="ECO:0007669"/>
    <property type="project" value="TreeGrafter"/>
</dbReference>
<dbReference type="PIRSF" id="PIRSF001365">
    <property type="entry name" value="DHDPS"/>
    <property type="match status" value="1"/>
</dbReference>
<dbReference type="RefSeq" id="WP_118103856.1">
    <property type="nucleotide sequence ID" value="NZ_CABJEU010000001.1"/>
</dbReference>
<dbReference type="AlphaFoldDB" id="A0A414NHC0"/>
<keyword evidence="1 3" id="KW-0456">Lyase</keyword>
<keyword evidence="7" id="KW-1185">Reference proteome</keyword>
<dbReference type="InterPro" id="IPR013785">
    <property type="entry name" value="Aldolase_TIM"/>
</dbReference>
<evidence type="ECO:0000256" key="4">
    <source>
        <dbReference type="PIRSR" id="PIRSR001365-1"/>
    </source>
</evidence>
<comment type="caution">
    <text evidence="6">The sequence shown here is derived from an EMBL/GenBank/DDBJ whole genome shotgun (WGS) entry which is preliminary data.</text>
</comment>
<dbReference type="Proteomes" id="UP000283983">
    <property type="component" value="Unassembled WGS sequence"/>
</dbReference>
<reference evidence="6 7" key="1">
    <citation type="submission" date="2018-08" db="EMBL/GenBank/DDBJ databases">
        <title>A genome reference for cultivated species of the human gut microbiota.</title>
        <authorList>
            <person name="Zou Y."/>
            <person name="Xue W."/>
            <person name="Luo G."/>
        </authorList>
    </citation>
    <scope>NUCLEOTIDE SEQUENCE [LARGE SCALE GENOMIC DNA]</scope>
    <source>
        <strain evidence="6 7">AM25-33</strain>
    </source>
</reference>
<feature type="binding site" evidence="5">
    <location>
        <position position="210"/>
    </location>
    <ligand>
        <name>pyruvate</name>
        <dbReference type="ChEBI" id="CHEBI:15361"/>
    </ligand>
</feature>
<dbReference type="Pfam" id="PF00701">
    <property type="entry name" value="DHDPS"/>
    <property type="match status" value="1"/>
</dbReference>
<evidence type="ECO:0000313" key="6">
    <source>
        <dbReference type="EMBL" id="RHF39145.1"/>
    </source>
</evidence>
<dbReference type="InterPro" id="IPR002220">
    <property type="entry name" value="DapA-like"/>
</dbReference>
<dbReference type="SUPFAM" id="SSF51569">
    <property type="entry name" value="Aldolase"/>
    <property type="match status" value="1"/>
</dbReference>
<dbReference type="PANTHER" id="PTHR42849:SF1">
    <property type="entry name" value="N-ACETYLNEURAMINATE LYASE"/>
    <property type="match status" value="1"/>
</dbReference>
<dbReference type="PANTHER" id="PTHR42849">
    <property type="entry name" value="N-ACETYLNEURAMINATE LYASE"/>
    <property type="match status" value="1"/>
</dbReference>
<dbReference type="EMBL" id="QSLJ01000001">
    <property type="protein sequence ID" value="RHF39145.1"/>
    <property type="molecule type" value="Genomic_DNA"/>
</dbReference>
<dbReference type="GO" id="GO:0008747">
    <property type="term" value="F:N-acetylneuraminate lyase activity"/>
    <property type="evidence" value="ECO:0007669"/>
    <property type="project" value="TreeGrafter"/>
</dbReference>
<dbReference type="FunCoup" id="A0A414NHC0">
    <property type="interactions" value="140"/>
</dbReference>
<evidence type="ECO:0000256" key="1">
    <source>
        <dbReference type="ARBA" id="ARBA00023239"/>
    </source>
</evidence>
<dbReference type="Gene3D" id="3.20.20.70">
    <property type="entry name" value="Aldolase class I"/>
    <property type="match status" value="1"/>
</dbReference>
<organism evidence="6 7">
    <name type="scientific">Collinsella intestinalis</name>
    <dbReference type="NCBI Taxonomy" id="147207"/>
    <lineage>
        <taxon>Bacteria</taxon>
        <taxon>Bacillati</taxon>
        <taxon>Actinomycetota</taxon>
        <taxon>Coriobacteriia</taxon>
        <taxon>Coriobacteriales</taxon>
        <taxon>Coriobacteriaceae</taxon>
        <taxon>Collinsella</taxon>
    </lineage>
</organism>
<proteinExistence type="inferred from homology"/>
<dbReference type="PROSITE" id="PS00666">
    <property type="entry name" value="DHDPS_2"/>
    <property type="match status" value="1"/>
</dbReference>
<evidence type="ECO:0000313" key="7">
    <source>
        <dbReference type="Proteomes" id="UP000283983"/>
    </source>
</evidence>
<protein>
    <submittedName>
        <fullName evidence="6">Dihydrodipicolinate synthase family protein</fullName>
    </submittedName>
</protein>
<dbReference type="InParanoid" id="A0A414NHC0"/>
<name>A0A414NHC0_9ACTN</name>
<evidence type="ECO:0000256" key="5">
    <source>
        <dbReference type="PIRSR" id="PIRSR001365-2"/>
    </source>
</evidence>
<gene>
    <name evidence="6" type="ORF">DW682_05645</name>
</gene>
<dbReference type="CDD" id="cd00408">
    <property type="entry name" value="DHDPS-like"/>
    <property type="match status" value="1"/>
</dbReference>
<dbReference type="SMART" id="SM01130">
    <property type="entry name" value="DHDPS"/>
    <property type="match status" value="1"/>
</dbReference>
<comment type="similarity">
    <text evidence="3">Belongs to the DapA family.</text>
</comment>